<dbReference type="RefSeq" id="WP_075865380.1">
    <property type="nucleotide sequence ID" value="NZ_BDJL01000035.1"/>
</dbReference>
<dbReference type="InterPro" id="IPR032465">
    <property type="entry name" value="ACMSD"/>
</dbReference>
<feature type="domain" description="Amidohydrolase-related" evidence="2">
    <location>
        <begin position="7"/>
        <end position="267"/>
    </location>
</feature>
<dbReference type="InterPro" id="IPR032466">
    <property type="entry name" value="Metal_Hydrolase"/>
</dbReference>
<proteinExistence type="predicted"/>
<comment type="caution">
    <text evidence="3">The sequence shown here is derived from an EMBL/GenBank/DDBJ whole genome shotgun (WGS) entry which is preliminary data.</text>
</comment>
<dbReference type="GO" id="GO:0016787">
    <property type="term" value="F:hydrolase activity"/>
    <property type="evidence" value="ECO:0007669"/>
    <property type="project" value="UniProtKB-KW"/>
</dbReference>
<keyword evidence="3" id="KW-0378">Hydrolase</keyword>
<dbReference type="AlphaFoldDB" id="A0A1L8D283"/>
<evidence type="ECO:0000259" key="2">
    <source>
        <dbReference type="Pfam" id="PF04909"/>
    </source>
</evidence>
<organism evidence="3 4">
    <name type="scientific">Carboxydothermus islandicus</name>
    <dbReference type="NCBI Taxonomy" id="661089"/>
    <lineage>
        <taxon>Bacteria</taxon>
        <taxon>Bacillati</taxon>
        <taxon>Bacillota</taxon>
        <taxon>Clostridia</taxon>
        <taxon>Thermoanaerobacterales</taxon>
        <taxon>Thermoanaerobacteraceae</taxon>
        <taxon>Carboxydothermus</taxon>
    </lineage>
</organism>
<evidence type="ECO:0000256" key="1">
    <source>
        <dbReference type="ARBA" id="ARBA00023239"/>
    </source>
</evidence>
<dbReference type="OrthoDB" id="9771932at2"/>
<dbReference type="EMBL" id="BDJL01000035">
    <property type="protein sequence ID" value="GAV25217.1"/>
    <property type="molecule type" value="Genomic_DNA"/>
</dbReference>
<keyword evidence="4" id="KW-1185">Reference proteome</keyword>
<dbReference type="InterPro" id="IPR006680">
    <property type="entry name" value="Amidohydro-rel"/>
</dbReference>
<sequence length="271" mass="31824">MEERKIIDGHVHLLPDKLMRAIYRWFEENLSWNMPFKYDLEGYINYLESLGISEMMVLGYVHKPEMGRGLNEWLNNVKEKYPQVKPYLAVHQDDQDKGKMVREFLDKGFLGVKIHCFVQKVGADDPRFFEVYKILAEEEKGLVLHGSGMPVKAEFIFPDQVKKLLKAFPGMKIMVAHLGLPDYLNEYLNLVDKYENLWLDTAYVLGNPKFDNKYLRNVLLNYTERIIFGSDFPIMDYSPELALEELFSFNLGREKEDLILFRNAEEFMGRG</sequence>
<dbReference type="CDD" id="cd01292">
    <property type="entry name" value="metallo-dependent_hydrolases"/>
    <property type="match status" value="1"/>
</dbReference>
<protein>
    <submittedName>
        <fullName evidence="3">Amidohydrolase</fullName>
    </submittedName>
</protein>
<dbReference type="Proteomes" id="UP000187338">
    <property type="component" value="Unassembled WGS sequence"/>
</dbReference>
<reference evidence="4" key="1">
    <citation type="submission" date="2016-12" db="EMBL/GenBank/DDBJ databases">
        <title>Draft Genome Sequences od Carboxydothermus pertinax and islandicus, Hydrogenogenic Carboxydotrophic Bacteria.</title>
        <authorList>
            <person name="Fukuyama Y."/>
            <person name="Ohmae K."/>
            <person name="Yoneda Y."/>
            <person name="Yoshida T."/>
            <person name="Sako Y."/>
        </authorList>
    </citation>
    <scope>NUCLEOTIDE SEQUENCE [LARGE SCALE GENOMIC DNA]</scope>
    <source>
        <strain evidence="4">SET</strain>
    </source>
</reference>
<dbReference type="GO" id="GO:0005737">
    <property type="term" value="C:cytoplasm"/>
    <property type="evidence" value="ECO:0007669"/>
    <property type="project" value="TreeGrafter"/>
</dbReference>
<dbReference type="Gene3D" id="3.20.20.140">
    <property type="entry name" value="Metal-dependent hydrolases"/>
    <property type="match status" value="1"/>
</dbReference>
<evidence type="ECO:0000313" key="4">
    <source>
        <dbReference type="Proteomes" id="UP000187338"/>
    </source>
</evidence>
<dbReference type="GO" id="GO:0016831">
    <property type="term" value="F:carboxy-lyase activity"/>
    <property type="evidence" value="ECO:0007669"/>
    <property type="project" value="InterPro"/>
</dbReference>
<dbReference type="STRING" id="661089.ciss_11500"/>
<dbReference type="PANTHER" id="PTHR21240:SF28">
    <property type="entry name" value="ISO-OROTATE DECARBOXYLASE (EUROFUNG)"/>
    <property type="match status" value="1"/>
</dbReference>
<dbReference type="GO" id="GO:0019748">
    <property type="term" value="P:secondary metabolic process"/>
    <property type="evidence" value="ECO:0007669"/>
    <property type="project" value="TreeGrafter"/>
</dbReference>
<gene>
    <name evidence="3" type="ORF">ciss_11500</name>
</gene>
<dbReference type="PANTHER" id="PTHR21240">
    <property type="entry name" value="2-AMINO-3-CARBOXYLMUCONATE-6-SEMIALDEHYDE DECARBOXYLASE"/>
    <property type="match status" value="1"/>
</dbReference>
<accession>A0A1L8D283</accession>
<dbReference type="Pfam" id="PF04909">
    <property type="entry name" value="Amidohydro_2"/>
    <property type="match status" value="1"/>
</dbReference>
<name>A0A1L8D283_9THEO</name>
<evidence type="ECO:0000313" key="3">
    <source>
        <dbReference type="EMBL" id="GAV25217.1"/>
    </source>
</evidence>
<dbReference type="SUPFAM" id="SSF51556">
    <property type="entry name" value="Metallo-dependent hydrolases"/>
    <property type="match status" value="1"/>
</dbReference>
<keyword evidence="1" id="KW-0456">Lyase</keyword>